<reference evidence="2" key="1">
    <citation type="submission" date="2021-07" db="EMBL/GenBank/DDBJ databases">
        <title>Genome Resource of American Ginseng Black Spot Pathogen Alternaria panax.</title>
        <authorList>
            <person name="Qiu C."/>
            <person name="Wang W."/>
            <person name="Liu Z."/>
        </authorList>
    </citation>
    <scope>NUCLEOTIDE SEQUENCE</scope>
    <source>
        <strain evidence="2">BNCC115425</strain>
    </source>
</reference>
<dbReference type="PANTHER" id="PTHR42085">
    <property type="entry name" value="F-BOX DOMAIN-CONTAINING PROTEIN"/>
    <property type="match status" value="1"/>
</dbReference>
<gene>
    <name evidence="2" type="ORF">G6011_07850</name>
</gene>
<dbReference type="AlphaFoldDB" id="A0AAD4I6F3"/>
<evidence type="ECO:0000313" key="3">
    <source>
        <dbReference type="Proteomes" id="UP001199106"/>
    </source>
</evidence>
<dbReference type="InterPro" id="IPR038883">
    <property type="entry name" value="AN11006-like"/>
</dbReference>
<name>A0AAD4I6F3_9PLEO</name>
<protein>
    <submittedName>
        <fullName evidence="2">Uncharacterized protein</fullName>
    </submittedName>
</protein>
<feature type="region of interest" description="Disordered" evidence="1">
    <location>
        <begin position="1"/>
        <end position="61"/>
    </location>
</feature>
<accession>A0AAD4I6F3</accession>
<evidence type="ECO:0000313" key="2">
    <source>
        <dbReference type="EMBL" id="KAG9185306.1"/>
    </source>
</evidence>
<comment type="caution">
    <text evidence="2">The sequence shown here is derived from an EMBL/GenBank/DDBJ whole genome shotgun (WGS) entry which is preliminary data.</text>
</comment>
<sequence length="396" mass="44357">MIFPVERPQTPPPSYLMTPPSTGGVIKRVRFSNVEDMDRDSNHEAGRANSANKGESPRAFFEEPEEAIDGEISENSEACESTPSPVNTVPPSPASTGSFTTKPTALEKHDPFASLAIAIDAPATNEPFQFMDLPISIRNQIYSHLLVVPGLICVRQKHTTFHDEKKAFLYAERREYLPGISYALVHCHMDDHKTRFSLVGRTNSNILSVNKEVFAETKAVLYGKNAFEIVRPTNELCPPPDFSVRLFPTGCQRLVTQLNIKLRSFYDLHWLLSGGYNVMKNYYRGLVTLTLVLEIDSASKGFGKSWARVTVDEKWESYIQRLRDEVAKELFKKMKVKGADNKVVPIWMNLGVLFSGEGYSDSLGAVTDVGDVQRAKQDETRQGLTEAWESFKKGGK</sequence>
<dbReference type="EMBL" id="JAANER010000011">
    <property type="protein sequence ID" value="KAG9185306.1"/>
    <property type="molecule type" value="Genomic_DNA"/>
</dbReference>
<dbReference type="Proteomes" id="UP001199106">
    <property type="component" value="Unassembled WGS sequence"/>
</dbReference>
<evidence type="ECO:0000256" key="1">
    <source>
        <dbReference type="SAM" id="MobiDB-lite"/>
    </source>
</evidence>
<organism evidence="2 3">
    <name type="scientific">Alternaria panax</name>
    <dbReference type="NCBI Taxonomy" id="48097"/>
    <lineage>
        <taxon>Eukaryota</taxon>
        <taxon>Fungi</taxon>
        <taxon>Dikarya</taxon>
        <taxon>Ascomycota</taxon>
        <taxon>Pezizomycotina</taxon>
        <taxon>Dothideomycetes</taxon>
        <taxon>Pleosporomycetidae</taxon>
        <taxon>Pleosporales</taxon>
        <taxon>Pleosporineae</taxon>
        <taxon>Pleosporaceae</taxon>
        <taxon>Alternaria</taxon>
        <taxon>Alternaria sect. Panax</taxon>
    </lineage>
</organism>
<feature type="region of interest" description="Disordered" evidence="1">
    <location>
        <begin position="75"/>
        <end position="98"/>
    </location>
</feature>
<keyword evidence="3" id="KW-1185">Reference proteome</keyword>
<proteinExistence type="predicted"/>
<dbReference type="PANTHER" id="PTHR42085:SF2">
    <property type="entry name" value="F-BOX DOMAIN-CONTAINING PROTEIN"/>
    <property type="match status" value="1"/>
</dbReference>